<evidence type="ECO:0000313" key="4">
    <source>
        <dbReference type="Proteomes" id="UP001049518"/>
    </source>
</evidence>
<accession>A0ABX8R358</accession>
<dbReference type="PANTHER" id="PTHR30624">
    <property type="entry name" value="UNCHARACTERIZED PROTEIN TLDD AND PMBA"/>
    <property type="match status" value="1"/>
</dbReference>
<evidence type="ECO:0000313" key="3">
    <source>
        <dbReference type="EMBL" id="QXJ24699.1"/>
    </source>
</evidence>
<dbReference type="RefSeq" id="WP_231336442.1">
    <property type="nucleotide sequence ID" value="NZ_CP059572.1"/>
</dbReference>
<dbReference type="Pfam" id="PF19289">
    <property type="entry name" value="PmbA_TldD_3rd"/>
    <property type="match status" value="1"/>
</dbReference>
<name>A0ABX8R358_9ACTN</name>
<dbReference type="EMBL" id="CP059572">
    <property type="protein sequence ID" value="QXJ24699.1"/>
    <property type="molecule type" value="Genomic_DNA"/>
</dbReference>
<feature type="domain" description="Metalloprotease TldD/E C-terminal" evidence="2">
    <location>
        <begin position="175"/>
        <end position="364"/>
    </location>
</feature>
<evidence type="ECO:0000256" key="1">
    <source>
        <dbReference type="ARBA" id="ARBA00005836"/>
    </source>
</evidence>
<protein>
    <submittedName>
        <fullName evidence="3">Peptidase C69</fullName>
    </submittedName>
</protein>
<dbReference type="InterPro" id="IPR051463">
    <property type="entry name" value="Peptidase_U62_metallo"/>
</dbReference>
<comment type="similarity">
    <text evidence="1">Belongs to the peptidase U62 family.</text>
</comment>
<dbReference type="SUPFAM" id="SSF111283">
    <property type="entry name" value="Putative modulator of DNA gyrase, PmbA/TldD"/>
    <property type="match status" value="1"/>
</dbReference>
<gene>
    <name evidence="3" type="ORF">AGRA3207_006076</name>
</gene>
<proteinExistence type="inferred from homology"/>
<dbReference type="InterPro" id="IPR036059">
    <property type="entry name" value="TldD/PmbA_sf"/>
</dbReference>
<reference evidence="3" key="1">
    <citation type="submission" date="2020-07" db="EMBL/GenBank/DDBJ databases">
        <authorList>
            <person name="Tarantini F.S."/>
            <person name="Hong K.W."/>
            <person name="Chan K.G."/>
        </authorList>
    </citation>
    <scope>NUCLEOTIDE SEQUENCE</scope>
    <source>
        <strain evidence="3">32-07</strain>
    </source>
</reference>
<evidence type="ECO:0000259" key="2">
    <source>
        <dbReference type="Pfam" id="PF19289"/>
    </source>
</evidence>
<dbReference type="PANTHER" id="PTHR30624:SF4">
    <property type="entry name" value="METALLOPROTEASE TLDD"/>
    <property type="match status" value="1"/>
</dbReference>
<dbReference type="InterPro" id="IPR045569">
    <property type="entry name" value="Metalloprtase-TldD/E_C"/>
</dbReference>
<sequence length="411" mass="44294">MIVVFAEHSLRFSLEFRPDGQVRRDAVVRRGACVDEHLGPGEVLHRFADGDELLRAARRPVTAETAEVAARVLERPLARVGAEAEAALRELSRDTRVTLILSGLHQHVAAGGDGGAHTDERRVCAVEAILERGITEAVTWRRAVPPPGSLAAAGRIVDRLRRRGACARADTVPAHADVLLAPGRAGAFFHELVGHPMEADVLRTGTVYLRPGVRLGPEWLTVVDGAVRAAEGYRALIDDEGSACTEAVLVSRGVVAEPMTDRAVAEHDARLRPTGHGRRLDYRYPAIPRMTHTCAFADTDAGPEPPPRDWIEPYGLRPETVNPATGDFSFLALAPLLRRWDAPPLRLPRLRIAGNARTVLAALRPADPRVREDGRARRGCGKLGQFPLPVTFANAGVLLPAGTVSITAAGP</sequence>
<organism evidence="3 4">
    <name type="scientific">Actinomadura graeca</name>
    <dbReference type="NCBI Taxonomy" id="2750812"/>
    <lineage>
        <taxon>Bacteria</taxon>
        <taxon>Bacillati</taxon>
        <taxon>Actinomycetota</taxon>
        <taxon>Actinomycetes</taxon>
        <taxon>Streptosporangiales</taxon>
        <taxon>Thermomonosporaceae</taxon>
        <taxon>Actinomadura</taxon>
    </lineage>
</organism>
<dbReference type="Proteomes" id="UP001049518">
    <property type="component" value="Chromosome"/>
</dbReference>
<keyword evidence="4" id="KW-1185">Reference proteome</keyword>